<evidence type="ECO:0000313" key="2">
    <source>
        <dbReference type="EMBL" id="KAH1091781.1"/>
    </source>
</evidence>
<dbReference type="AlphaFoldDB" id="A0A9D4A7R3"/>
<keyword evidence="3" id="KW-1185">Reference proteome</keyword>
<accession>A0A9D4A7R3</accession>
<dbReference type="EMBL" id="JAIQCV010000006">
    <property type="protein sequence ID" value="KAH1091781.1"/>
    <property type="molecule type" value="Genomic_DNA"/>
</dbReference>
<sequence>MPRRDDNHSNFVIKKSKDYHSTRSWVLNYTPDMFGLMLLEYEEEEHECEEEEGTKEWEEDDEMDFEEDD</sequence>
<gene>
    <name evidence="2" type="ORF">J1N35_019038</name>
</gene>
<organism evidence="2 3">
    <name type="scientific">Gossypium stocksii</name>
    <dbReference type="NCBI Taxonomy" id="47602"/>
    <lineage>
        <taxon>Eukaryota</taxon>
        <taxon>Viridiplantae</taxon>
        <taxon>Streptophyta</taxon>
        <taxon>Embryophyta</taxon>
        <taxon>Tracheophyta</taxon>
        <taxon>Spermatophyta</taxon>
        <taxon>Magnoliopsida</taxon>
        <taxon>eudicotyledons</taxon>
        <taxon>Gunneridae</taxon>
        <taxon>Pentapetalae</taxon>
        <taxon>rosids</taxon>
        <taxon>malvids</taxon>
        <taxon>Malvales</taxon>
        <taxon>Malvaceae</taxon>
        <taxon>Malvoideae</taxon>
        <taxon>Gossypium</taxon>
    </lineage>
</organism>
<name>A0A9D4A7R3_9ROSI</name>
<feature type="region of interest" description="Disordered" evidence="1">
    <location>
        <begin position="43"/>
        <end position="69"/>
    </location>
</feature>
<dbReference type="Proteomes" id="UP000828251">
    <property type="component" value="Unassembled WGS sequence"/>
</dbReference>
<proteinExistence type="predicted"/>
<reference evidence="2 3" key="1">
    <citation type="journal article" date="2021" name="Plant Biotechnol. J.">
        <title>Multi-omics assisted identification of the key and species-specific regulatory components of drought-tolerant mechanisms in Gossypium stocksii.</title>
        <authorList>
            <person name="Yu D."/>
            <person name="Ke L."/>
            <person name="Zhang D."/>
            <person name="Wu Y."/>
            <person name="Sun Y."/>
            <person name="Mei J."/>
            <person name="Sun J."/>
            <person name="Sun Y."/>
        </authorList>
    </citation>
    <scope>NUCLEOTIDE SEQUENCE [LARGE SCALE GENOMIC DNA]</scope>
    <source>
        <strain evidence="3">cv. E1</strain>
        <tissue evidence="2">Leaf</tissue>
    </source>
</reference>
<evidence type="ECO:0000256" key="1">
    <source>
        <dbReference type="SAM" id="MobiDB-lite"/>
    </source>
</evidence>
<evidence type="ECO:0000313" key="3">
    <source>
        <dbReference type="Proteomes" id="UP000828251"/>
    </source>
</evidence>
<protein>
    <submittedName>
        <fullName evidence="2">Uncharacterized protein</fullName>
    </submittedName>
</protein>
<comment type="caution">
    <text evidence="2">The sequence shown here is derived from an EMBL/GenBank/DDBJ whole genome shotgun (WGS) entry which is preliminary data.</text>
</comment>